<feature type="transmembrane region" description="Helical" evidence="2">
    <location>
        <begin position="231"/>
        <end position="249"/>
    </location>
</feature>
<dbReference type="RefSeq" id="WP_327597464.1">
    <property type="nucleotide sequence ID" value="NZ_JAYXHS010000001.1"/>
</dbReference>
<evidence type="ECO:0000256" key="2">
    <source>
        <dbReference type="SAM" id="Phobius"/>
    </source>
</evidence>
<keyword evidence="2" id="KW-0812">Transmembrane</keyword>
<dbReference type="Pfam" id="PF14317">
    <property type="entry name" value="YcxB"/>
    <property type="match status" value="1"/>
</dbReference>
<gene>
    <name evidence="4" type="ORF">VVD49_02065</name>
</gene>
<feature type="transmembrane region" description="Helical" evidence="2">
    <location>
        <begin position="261"/>
        <end position="284"/>
    </location>
</feature>
<evidence type="ECO:0000313" key="4">
    <source>
        <dbReference type="EMBL" id="MEC5384487.1"/>
    </source>
</evidence>
<keyword evidence="5" id="KW-1185">Reference proteome</keyword>
<feature type="domain" description="YcxB-like C-terminal" evidence="3">
    <location>
        <begin position="121"/>
        <end position="179"/>
    </location>
</feature>
<dbReference type="EMBL" id="JAYXHS010000001">
    <property type="protein sequence ID" value="MEC5384487.1"/>
    <property type="molecule type" value="Genomic_DNA"/>
</dbReference>
<feature type="transmembrane region" description="Helical" evidence="2">
    <location>
        <begin position="60"/>
        <end position="77"/>
    </location>
</feature>
<sequence>MTDPDYDQDNTTHSHLASPTGPAELVVEVDTSLEERVALLRASGARLKPTGESGLRPQNLLVMLLCWAVIGGGISQLKTWPMLGMVIILAGVLVTVLLASRQRFLLLARKTAAQYRIAVQPDGLFLTSDNGDSRIPWSAVESIESRVQVTLIFLRNYHGLSIPHRCFASEAAREEFVAALGQHATTATHVTAAPVAVEPTQTSFFRPLVDNLLAGLLLLCLRRSATRHLHASVPQLVGLVTIPILAGLASDLLRAGLDGSFNGYALTGSLYGPPWLLLAAWLAARIADNPSTALRAAVGVQAMWCWMAVLAQGLGFLPETAWQTLGSAAMLVWWFPFAYGMFATVPALVRSTDMPPEQRVGAILIVMCLLALPMFLVPRNQPMWVANEHEPESTAEQRERWEAPTREAILYSQPRLLAEAMAQVKPGQPGKPELFLLSLGGHGSQDVFMREVKSVNQLFAERFGTAGHSAVLLNNPTTLNEYPLASVTALDEALHGIGERMNRDEDVLLLFMTSHGGDDFRFDISMWPFKFDDLTPQRLKTALDKAGIRHRVVIVSSCYSGGFVPPLADANTWVMTAARADRNSHGCSHEADWTFFGRAFFDEALRKTRSLEEAFDMAKQAIAEREKAEGLTPSEPQVGGGETVKPLLRRITQASGS</sequence>
<proteinExistence type="predicted"/>
<dbReference type="Proteomes" id="UP001331561">
    <property type="component" value="Unassembled WGS sequence"/>
</dbReference>
<keyword evidence="2" id="KW-1133">Transmembrane helix</keyword>
<evidence type="ECO:0000256" key="1">
    <source>
        <dbReference type="SAM" id="MobiDB-lite"/>
    </source>
</evidence>
<accession>A0ABU6JZ90</accession>
<name>A0ABU6JZ90_9RHOO</name>
<dbReference type="Gene3D" id="3.40.50.1460">
    <property type="match status" value="1"/>
</dbReference>
<organism evidence="4 5">
    <name type="scientific">Uliginosibacterium silvisoli</name>
    <dbReference type="NCBI Taxonomy" id="3114758"/>
    <lineage>
        <taxon>Bacteria</taxon>
        <taxon>Pseudomonadati</taxon>
        <taxon>Pseudomonadota</taxon>
        <taxon>Betaproteobacteria</taxon>
        <taxon>Rhodocyclales</taxon>
        <taxon>Zoogloeaceae</taxon>
        <taxon>Uliginosibacterium</taxon>
    </lineage>
</organism>
<keyword evidence="2" id="KW-0472">Membrane</keyword>
<comment type="caution">
    <text evidence="4">The sequence shown here is derived from an EMBL/GenBank/DDBJ whole genome shotgun (WGS) entry which is preliminary data.</text>
</comment>
<protein>
    <submittedName>
        <fullName evidence="4">C13 family peptidase</fullName>
    </submittedName>
</protein>
<dbReference type="InterPro" id="IPR025588">
    <property type="entry name" value="YcxB-like_C"/>
</dbReference>
<dbReference type="Pfam" id="PF01650">
    <property type="entry name" value="Peptidase_C13"/>
    <property type="match status" value="1"/>
</dbReference>
<feature type="transmembrane region" description="Helical" evidence="2">
    <location>
        <begin position="328"/>
        <end position="348"/>
    </location>
</feature>
<feature type="transmembrane region" description="Helical" evidence="2">
    <location>
        <begin position="360"/>
        <end position="377"/>
    </location>
</feature>
<evidence type="ECO:0000313" key="5">
    <source>
        <dbReference type="Proteomes" id="UP001331561"/>
    </source>
</evidence>
<feature type="transmembrane region" description="Helical" evidence="2">
    <location>
        <begin position="296"/>
        <end position="316"/>
    </location>
</feature>
<feature type="region of interest" description="Disordered" evidence="1">
    <location>
        <begin position="626"/>
        <end position="646"/>
    </location>
</feature>
<reference evidence="4 5" key="1">
    <citation type="submission" date="2024-01" db="EMBL/GenBank/DDBJ databases">
        <title>Uliginosibacterium soil sp. nov.</title>
        <authorList>
            <person name="Lv Y."/>
        </authorList>
    </citation>
    <scope>NUCLEOTIDE SEQUENCE [LARGE SCALE GENOMIC DNA]</scope>
    <source>
        <strain evidence="4 5">H3</strain>
    </source>
</reference>
<dbReference type="InterPro" id="IPR001096">
    <property type="entry name" value="Peptidase_C13"/>
</dbReference>
<evidence type="ECO:0000259" key="3">
    <source>
        <dbReference type="Pfam" id="PF14317"/>
    </source>
</evidence>
<feature type="transmembrane region" description="Helical" evidence="2">
    <location>
        <begin position="83"/>
        <end position="100"/>
    </location>
</feature>